<comment type="caution">
    <text evidence="2">The sequence shown here is derived from an EMBL/GenBank/DDBJ whole genome shotgun (WGS) entry which is preliminary data.</text>
</comment>
<feature type="region of interest" description="Disordered" evidence="1">
    <location>
        <begin position="143"/>
        <end position="254"/>
    </location>
</feature>
<feature type="compositionally biased region" description="Low complexity" evidence="1">
    <location>
        <begin position="152"/>
        <end position="188"/>
    </location>
</feature>
<proteinExistence type="predicted"/>
<dbReference type="AlphaFoldDB" id="A0A835VPK8"/>
<organism evidence="2 3">
    <name type="scientific">Chlamydomonas schloesseri</name>
    <dbReference type="NCBI Taxonomy" id="2026947"/>
    <lineage>
        <taxon>Eukaryota</taxon>
        <taxon>Viridiplantae</taxon>
        <taxon>Chlorophyta</taxon>
        <taxon>core chlorophytes</taxon>
        <taxon>Chlorophyceae</taxon>
        <taxon>CS clade</taxon>
        <taxon>Chlamydomonadales</taxon>
        <taxon>Chlamydomonadaceae</taxon>
        <taxon>Chlamydomonas</taxon>
    </lineage>
</organism>
<reference evidence="2" key="1">
    <citation type="journal article" date="2020" name="bioRxiv">
        <title>Comparative genomics of Chlamydomonas.</title>
        <authorList>
            <person name="Craig R.J."/>
            <person name="Hasan A.R."/>
            <person name="Ness R.W."/>
            <person name="Keightley P.D."/>
        </authorList>
    </citation>
    <scope>NUCLEOTIDE SEQUENCE</scope>
    <source>
        <strain evidence="2">CCAP 11/173</strain>
    </source>
</reference>
<feature type="compositionally biased region" description="Basic and acidic residues" evidence="1">
    <location>
        <begin position="240"/>
        <end position="254"/>
    </location>
</feature>
<evidence type="ECO:0000313" key="3">
    <source>
        <dbReference type="Proteomes" id="UP000613740"/>
    </source>
</evidence>
<evidence type="ECO:0000313" key="2">
    <source>
        <dbReference type="EMBL" id="KAG2423025.1"/>
    </source>
</evidence>
<dbReference type="OrthoDB" id="541217at2759"/>
<name>A0A835VPK8_9CHLO</name>
<gene>
    <name evidence="2" type="ORF">HYH02_015374</name>
</gene>
<dbReference type="Proteomes" id="UP000613740">
    <property type="component" value="Unassembled WGS sequence"/>
</dbReference>
<feature type="compositionally biased region" description="Polar residues" evidence="1">
    <location>
        <begin position="189"/>
        <end position="201"/>
    </location>
</feature>
<protein>
    <submittedName>
        <fullName evidence="2">Uncharacterized protein</fullName>
    </submittedName>
</protein>
<evidence type="ECO:0000256" key="1">
    <source>
        <dbReference type="SAM" id="MobiDB-lite"/>
    </source>
</evidence>
<dbReference type="EMBL" id="JAEHOD010000172">
    <property type="protein sequence ID" value="KAG2423025.1"/>
    <property type="molecule type" value="Genomic_DNA"/>
</dbReference>
<keyword evidence="3" id="KW-1185">Reference proteome</keyword>
<accession>A0A835VPK8</accession>
<feature type="region of interest" description="Disordered" evidence="1">
    <location>
        <begin position="294"/>
        <end position="325"/>
    </location>
</feature>
<sequence>MCVVSGFKEVRFVRGRAFHSESSTYDDFDNFIQFLRLLCTDMKVLLNSRASASLEDNYKLEGMLSYNGVLKTNNETFLRDLQLTHEWYDRYAEAHPDHAFRVTMEDMFNPEVNGTLVRRLISFLGESPDAYPHVVFNRMPTWSNPAKEASRSGRNSSRSSSNSSRFRSRSNNSSGRRDGSSNNSSSQSALTVQNRPTSTSIKIPAPATADQSYATSSHSSSSSSSGSSSRSSKAVKPKRSRDPWQLRRSAERRAAERRRRRLLELEMARVAAELMTDQEGEEYNEEGCEMEFEEEVEEEDGGWGGQGVEPLEESGLTFSGAGTGV</sequence>
<feature type="compositionally biased region" description="Low complexity" evidence="1">
    <location>
        <begin position="216"/>
        <end position="232"/>
    </location>
</feature>